<sequence>MNTLSRATCLATSLLLSACAGLHYTPPVIPSGVATATISYYGVRDEDMQLITNSTCQPRSYYGRKDVYSMGYASHAVADSPNEYRVPIEADKPFVASGVKDVLIGYTTRWYSRGNGFLAPEQEPVYARADIMPMVFTPKAGHHYVVGVAQEGRNLMANITMRDLGTADAPYSTPVDVTPQLIPAFQCISKP</sequence>
<keyword evidence="3" id="KW-1185">Reference proteome</keyword>
<protein>
    <recommendedName>
        <fullName evidence="4">DUF4136 domain-containing protein</fullName>
    </recommendedName>
</protein>
<organism evidence="2 3">
    <name type="scientific">Hydromonas duriensis</name>
    <dbReference type="NCBI Taxonomy" id="1527608"/>
    <lineage>
        <taxon>Bacteria</taxon>
        <taxon>Pseudomonadati</taxon>
        <taxon>Pseudomonadota</taxon>
        <taxon>Betaproteobacteria</taxon>
        <taxon>Burkholderiales</taxon>
        <taxon>Burkholderiaceae</taxon>
        <taxon>Hydromonas</taxon>
    </lineage>
</organism>
<dbReference type="PROSITE" id="PS51257">
    <property type="entry name" value="PROKAR_LIPOPROTEIN"/>
    <property type="match status" value="1"/>
</dbReference>
<dbReference type="RefSeq" id="WP_133619697.1">
    <property type="nucleotide sequence ID" value="NZ_SNZE01000008.1"/>
</dbReference>
<evidence type="ECO:0000313" key="2">
    <source>
        <dbReference type="EMBL" id="TDR31652.1"/>
    </source>
</evidence>
<feature type="signal peptide" evidence="1">
    <location>
        <begin position="1"/>
        <end position="20"/>
    </location>
</feature>
<dbReference type="EMBL" id="SNZE01000008">
    <property type="protein sequence ID" value="TDR31652.1"/>
    <property type="molecule type" value="Genomic_DNA"/>
</dbReference>
<evidence type="ECO:0000313" key="3">
    <source>
        <dbReference type="Proteomes" id="UP000294480"/>
    </source>
</evidence>
<keyword evidence="1" id="KW-0732">Signal</keyword>
<comment type="caution">
    <text evidence="2">The sequence shown here is derived from an EMBL/GenBank/DDBJ whole genome shotgun (WGS) entry which is preliminary data.</text>
</comment>
<gene>
    <name evidence="2" type="ORF">DFR44_10835</name>
</gene>
<proteinExistence type="predicted"/>
<accession>A0A4R6Y8E1</accession>
<evidence type="ECO:0000256" key="1">
    <source>
        <dbReference type="SAM" id="SignalP"/>
    </source>
</evidence>
<name>A0A4R6Y8E1_9BURK</name>
<dbReference type="OrthoDB" id="9835387at2"/>
<feature type="chain" id="PRO_5020813711" description="DUF4136 domain-containing protein" evidence="1">
    <location>
        <begin position="21"/>
        <end position="191"/>
    </location>
</feature>
<dbReference type="Proteomes" id="UP000294480">
    <property type="component" value="Unassembled WGS sequence"/>
</dbReference>
<evidence type="ECO:0008006" key="4">
    <source>
        <dbReference type="Google" id="ProtNLM"/>
    </source>
</evidence>
<reference evidence="2 3" key="1">
    <citation type="submission" date="2019-03" db="EMBL/GenBank/DDBJ databases">
        <title>Genomic Encyclopedia of Type Strains, Phase IV (KMG-IV): sequencing the most valuable type-strain genomes for metagenomic binning, comparative biology and taxonomic classification.</title>
        <authorList>
            <person name="Goeker M."/>
        </authorList>
    </citation>
    <scope>NUCLEOTIDE SEQUENCE [LARGE SCALE GENOMIC DNA]</scope>
    <source>
        <strain evidence="2 3">DSM 102852</strain>
    </source>
</reference>
<dbReference type="AlphaFoldDB" id="A0A4R6Y8E1"/>